<dbReference type="EMBL" id="JBHUGA010000019">
    <property type="protein sequence ID" value="MFD1846502.1"/>
    <property type="molecule type" value="Genomic_DNA"/>
</dbReference>
<evidence type="ECO:0008006" key="4">
    <source>
        <dbReference type="Google" id="ProtNLM"/>
    </source>
</evidence>
<reference evidence="3" key="1">
    <citation type="journal article" date="2019" name="Int. J. Syst. Evol. Microbiol.">
        <title>The Global Catalogue of Microorganisms (GCM) 10K type strain sequencing project: providing services to taxonomists for standard genome sequencing and annotation.</title>
        <authorList>
            <consortium name="The Broad Institute Genomics Platform"/>
            <consortium name="The Broad Institute Genome Sequencing Center for Infectious Disease"/>
            <person name="Wu L."/>
            <person name="Ma J."/>
        </authorList>
    </citation>
    <scope>NUCLEOTIDE SEQUENCE [LARGE SCALE GENOMIC DNA]</scope>
    <source>
        <strain evidence="3">JCM 11496</strain>
    </source>
</reference>
<keyword evidence="1" id="KW-0472">Membrane</keyword>
<feature type="transmembrane region" description="Helical" evidence="1">
    <location>
        <begin position="37"/>
        <end position="55"/>
    </location>
</feature>
<keyword evidence="1" id="KW-0812">Transmembrane</keyword>
<name>A0ABW4Q731_9MICC</name>
<proteinExistence type="predicted"/>
<gene>
    <name evidence="2" type="ORF">ACFSFX_07825</name>
</gene>
<dbReference type="Proteomes" id="UP001597307">
    <property type="component" value="Unassembled WGS sequence"/>
</dbReference>
<dbReference type="RefSeq" id="WP_343878667.1">
    <property type="nucleotide sequence ID" value="NZ_BAAAIJ010000023.1"/>
</dbReference>
<evidence type="ECO:0000313" key="2">
    <source>
        <dbReference type="EMBL" id="MFD1846502.1"/>
    </source>
</evidence>
<organism evidence="2 3">
    <name type="scientific">Arthrobacter flavus</name>
    <dbReference type="NCBI Taxonomy" id="95172"/>
    <lineage>
        <taxon>Bacteria</taxon>
        <taxon>Bacillati</taxon>
        <taxon>Actinomycetota</taxon>
        <taxon>Actinomycetes</taxon>
        <taxon>Micrococcales</taxon>
        <taxon>Micrococcaceae</taxon>
        <taxon>Arthrobacter</taxon>
    </lineage>
</organism>
<sequence>MSGAPALHRLVRSSVTSAVVLALAAGAHVIGGGNLPAPLIVAVLGSATLMAVTVISKRALSLPALFLVLALGQWLLHHAFSLTSTTAACVTAPATHYAVQAVNCMPNGAHGHPAAAHTDLWMLTLHGVAVAATGFMLHRGESALHQAASWLVPLLRLPDVVLGAPAPRIPLFPPAPALRPVRALRDIPALRGPPHLPARILLPA</sequence>
<evidence type="ECO:0000256" key="1">
    <source>
        <dbReference type="SAM" id="Phobius"/>
    </source>
</evidence>
<evidence type="ECO:0000313" key="3">
    <source>
        <dbReference type="Proteomes" id="UP001597307"/>
    </source>
</evidence>
<protein>
    <recommendedName>
        <fullName evidence="4">Integral membrane protein</fullName>
    </recommendedName>
</protein>
<keyword evidence="1" id="KW-1133">Transmembrane helix</keyword>
<accession>A0ABW4Q731</accession>
<keyword evidence="3" id="KW-1185">Reference proteome</keyword>
<comment type="caution">
    <text evidence="2">The sequence shown here is derived from an EMBL/GenBank/DDBJ whole genome shotgun (WGS) entry which is preliminary data.</text>
</comment>